<feature type="region of interest" description="Disordered" evidence="1">
    <location>
        <begin position="41"/>
        <end position="89"/>
    </location>
</feature>
<evidence type="ECO:0000313" key="4">
    <source>
        <dbReference type="Proteomes" id="UP001203297"/>
    </source>
</evidence>
<keyword evidence="4" id="KW-1185">Reference proteome</keyword>
<keyword evidence="2" id="KW-0812">Transmembrane</keyword>
<feature type="transmembrane region" description="Helical" evidence="2">
    <location>
        <begin position="168"/>
        <end position="187"/>
    </location>
</feature>
<keyword evidence="2" id="KW-0472">Membrane</keyword>
<evidence type="ECO:0000313" key="3">
    <source>
        <dbReference type="EMBL" id="KAI0294493.1"/>
    </source>
</evidence>
<keyword evidence="2" id="KW-1133">Transmembrane helix</keyword>
<dbReference type="EMBL" id="WTXG01000073">
    <property type="protein sequence ID" value="KAI0294493.1"/>
    <property type="molecule type" value="Genomic_DNA"/>
</dbReference>
<dbReference type="AlphaFoldDB" id="A0AAD4LXX9"/>
<feature type="region of interest" description="Disordered" evidence="1">
    <location>
        <begin position="130"/>
        <end position="155"/>
    </location>
</feature>
<feature type="transmembrane region" description="Helical" evidence="2">
    <location>
        <begin position="12"/>
        <end position="31"/>
    </location>
</feature>
<gene>
    <name evidence="3" type="ORF">B0F90DRAFT_1756894</name>
</gene>
<reference evidence="3" key="1">
    <citation type="journal article" date="2022" name="New Phytol.">
        <title>Evolutionary transition to the ectomycorrhizal habit in the genomes of a hyperdiverse lineage of mushroom-forming fungi.</title>
        <authorList>
            <person name="Looney B."/>
            <person name="Miyauchi S."/>
            <person name="Morin E."/>
            <person name="Drula E."/>
            <person name="Courty P.E."/>
            <person name="Kohler A."/>
            <person name="Kuo A."/>
            <person name="LaButti K."/>
            <person name="Pangilinan J."/>
            <person name="Lipzen A."/>
            <person name="Riley R."/>
            <person name="Andreopoulos W."/>
            <person name="He G."/>
            <person name="Johnson J."/>
            <person name="Nolan M."/>
            <person name="Tritt A."/>
            <person name="Barry K.W."/>
            <person name="Grigoriev I.V."/>
            <person name="Nagy L.G."/>
            <person name="Hibbett D."/>
            <person name="Henrissat B."/>
            <person name="Matheny P.B."/>
            <person name="Labbe J."/>
            <person name="Martin F.M."/>
        </authorList>
    </citation>
    <scope>NUCLEOTIDE SEQUENCE</scope>
    <source>
        <strain evidence="3">BPL690</strain>
    </source>
</reference>
<sequence>MGEGRRHSRCGAPLFFFVQLFIFGLLLVNILQASIAIRSPPATHTHLSSPSKPFSPPPPSRTKQQQQQQQQPTPNWRGTSGGLSPHTTPQRQLAFSASMTGAGGGNASDPRGLAQSYSLTFNNSLLSTPPTSHPADFSFGSSTGSLPPHPTSSPLAAYRGRRAPTGRAYIFVLIVCQTRTLSFPFFLGGLDGLLLARLAQADSDSEVDE</sequence>
<evidence type="ECO:0000256" key="2">
    <source>
        <dbReference type="SAM" id="Phobius"/>
    </source>
</evidence>
<organism evidence="3 4">
    <name type="scientific">Multifurca ochricompacta</name>
    <dbReference type="NCBI Taxonomy" id="376703"/>
    <lineage>
        <taxon>Eukaryota</taxon>
        <taxon>Fungi</taxon>
        <taxon>Dikarya</taxon>
        <taxon>Basidiomycota</taxon>
        <taxon>Agaricomycotina</taxon>
        <taxon>Agaricomycetes</taxon>
        <taxon>Russulales</taxon>
        <taxon>Russulaceae</taxon>
        <taxon>Multifurca</taxon>
    </lineage>
</organism>
<proteinExistence type="predicted"/>
<evidence type="ECO:0000256" key="1">
    <source>
        <dbReference type="SAM" id="MobiDB-lite"/>
    </source>
</evidence>
<name>A0AAD4LXX9_9AGAM</name>
<accession>A0AAD4LXX9</accession>
<protein>
    <submittedName>
        <fullName evidence="3">Uncharacterized protein</fullName>
    </submittedName>
</protein>
<dbReference type="Proteomes" id="UP001203297">
    <property type="component" value="Unassembled WGS sequence"/>
</dbReference>
<comment type="caution">
    <text evidence="3">The sequence shown here is derived from an EMBL/GenBank/DDBJ whole genome shotgun (WGS) entry which is preliminary data.</text>
</comment>